<dbReference type="RefSeq" id="WP_350346561.1">
    <property type="nucleotide sequence ID" value="NZ_CP158453.1"/>
</dbReference>
<dbReference type="InterPro" id="IPR044946">
    <property type="entry name" value="Restrct_endonuc_typeI_TRD_sf"/>
</dbReference>
<reference evidence="5" key="1">
    <citation type="submission" date="2024-06" db="EMBL/GenBank/DDBJ databases">
        <authorList>
            <person name="Huang C.H."/>
            <person name="Ting Y.S."/>
            <person name="Cheng Y.H."/>
        </authorList>
    </citation>
    <scope>NUCLEOTIDE SEQUENCE</scope>
    <source>
        <strain evidence="5">TCI803</strain>
    </source>
</reference>
<protein>
    <submittedName>
        <fullName evidence="5">Restriction endonuclease subunit S</fullName>
        <ecNumber evidence="5">3.1.21.-</ecNumber>
    </submittedName>
</protein>
<evidence type="ECO:0000256" key="3">
    <source>
        <dbReference type="ARBA" id="ARBA00023125"/>
    </source>
</evidence>
<evidence type="ECO:0000256" key="1">
    <source>
        <dbReference type="ARBA" id="ARBA00010923"/>
    </source>
</evidence>
<feature type="domain" description="Type I restriction modification DNA specificity" evidence="4">
    <location>
        <begin position="21"/>
        <end position="200"/>
    </location>
</feature>
<keyword evidence="5" id="KW-0540">Nuclease</keyword>
<dbReference type="GeneID" id="93258561"/>
<gene>
    <name evidence="5" type="ORF">ABR335_03130</name>
</gene>
<dbReference type="Gene3D" id="3.90.220.20">
    <property type="entry name" value="DNA methylase specificity domains"/>
    <property type="match status" value="2"/>
</dbReference>
<keyword evidence="3" id="KW-0238">DNA-binding</keyword>
<evidence type="ECO:0000256" key="2">
    <source>
        <dbReference type="ARBA" id="ARBA00022747"/>
    </source>
</evidence>
<dbReference type="SUPFAM" id="SSF116734">
    <property type="entry name" value="DNA methylase specificity domain"/>
    <property type="match status" value="2"/>
</dbReference>
<dbReference type="GO" id="GO:0009307">
    <property type="term" value="P:DNA restriction-modification system"/>
    <property type="evidence" value="ECO:0007669"/>
    <property type="project" value="UniProtKB-KW"/>
</dbReference>
<keyword evidence="5" id="KW-0378">Hydrolase</keyword>
<dbReference type="GO" id="GO:0004519">
    <property type="term" value="F:endonuclease activity"/>
    <property type="evidence" value="ECO:0007669"/>
    <property type="project" value="UniProtKB-KW"/>
</dbReference>
<dbReference type="GO" id="GO:0003677">
    <property type="term" value="F:DNA binding"/>
    <property type="evidence" value="ECO:0007669"/>
    <property type="project" value="UniProtKB-KW"/>
</dbReference>
<dbReference type="GO" id="GO:0016787">
    <property type="term" value="F:hydrolase activity"/>
    <property type="evidence" value="ECO:0007669"/>
    <property type="project" value="UniProtKB-KW"/>
</dbReference>
<evidence type="ECO:0000259" key="4">
    <source>
        <dbReference type="Pfam" id="PF01420"/>
    </source>
</evidence>
<dbReference type="AlphaFoldDB" id="A0AAU7WHW7"/>
<dbReference type="EC" id="3.1.21.-" evidence="5"/>
<comment type="similarity">
    <text evidence="1">Belongs to the type-I restriction system S methylase family.</text>
</comment>
<dbReference type="InterPro" id="IPR000055">
    <property type="entry name" value="Restrct_endonuc_typeI_TRD"/>
</dbReference>
<proteinExistence type="inferred from homology"/>
<evidence type="ECO:0000313" key="5">
    <source>
        <dbReference type="EMBL" id="XBX98612.1"/>
    </source>
</evidence>
<dbReference type="PANTHER" id="PTHR30408">
    <property type="entry name" value="TYPE-1 RESTRICTION ENZYME ECOKI SPECIFICITY PROTEIN"/>
    <property type="match status" value="1"/>
</dbReference>
<accession>A0AAU7WHW7</accession>
<keyword evidence="5" id="KW-0255">Endonuclease</keyword>
<dbReference type="EMBL" id="CP158453">
    <property type="protein sequence ID" value="XBX98612.1"/>
    <property type="molecule type" value="Genomic_DNA"/>
</dbReference>
<name>A0AAU7WHW7_9BACI</name>
<keyword evidence="2" id="KW-0680">Restriction system</keyword>
<organism evidence="5">
    <name type="scientific">Heyndrickxia faecalis</name>
    <dbReference type="NCBI Taxonomy" id="2824910"/>
    <lineage>
        <taxon>Bacteria</taxon>
        <taxon>Bacillati</taxon>
        <taxon>Bacillota</taxon>
        <taxon>Bacilli</taxon>
        <taxon>Bacillales</taxon>
        <taxon>Bacillaceae</taxon>
        <taxon>Heyndrickxia</taxon>
    </lineage>
</organism>
<sequence>MMEQKNLVPKRRFKEFQNTSAWEQRKLKDFGKATGGTSIESEFVDGGKYKVISIGSYSEQSVYTDQNIRAGLTDKTKNRILNKDDLTMILNDKTASGNIIGRVLLIDSNDSYVYNQRTERIEPDHEKYNSQFLYQLLNAPMIRSRIIKQAQGNTQIYVNWSAISELDYLVPNLDEQREIGAFFSNFDHLIALHQRKLEKMKTLKSAYLSEMFPAEGERMPKRRFAGFTQAWEQRKLGEVVKTHQFRSYLAEPNAEGDFEVIQQGDRPVAGYTNGTPFENYRDVTLFGDHTVSLYKPTKPFFIATDGVKILSADGLEGDFLFSLLERYKPEPQGYKRHFTILKNQGAWITKNVEEQVKIGTFFKNLDHLITLHQRKLEKLQSIKKAYLNEMFV</sequence>
<dbReference type="Gene3D" id="1.10.287.1120">
    <property type="entry name" value="Bipartite methylase S protein"/>
    <property type="match status" value="1"/>
</dbReference>
<dbReference type="REBASE" id="839548">
    <property type="entry name" value="S.Hfa3ORF3125P"/>
</dbReference>
<dbReference type="Pfam" id="PF01420">
    <property type="entry name" value="Methylase_S"/>
    <property type="match status" value="1"/>
</dbReference>
<dbReference type="InterPro" id="IPR052021">
    <property type="entry name" value="Type-I_RS_S_subunit"/>
</dbReference>
<dbReference type="PANTHER" id="PTHR30408:SF12">
    <property type="entry name" value="TYPE I RESTRICTION ENZYME MJAVIII SPECIFICITY SUBUNIT"/>
    <property type="match status" value="1"/>
</dbReference>